<organism evidence="1 2">
    <name type="scientific">Chryseobacterium geocarposphaerae</name>
    <dbReference type="NCBI Taxonomy" id="1416776"/>
    <lineage>
        <taxon>Bacteria</taxon>
        <taxon>Pseudomonadati</taxon>
        <taxon>Bacteroidota</taxon>
        <taxon>Flavobacteriia</taxon>
        <taxon>Flavobacteriales</taxon>
        <taxon>Weeksellaceae</taxon>
        <taxon>Chryseobacterium group</taxon>
        <taxon>Chryseobacterium</taxon>
    </lineage>
</organism>
<comment type="caution">
    <text evidence="1">The sequence shown here is derived from an EMBL/GenBank/DDBJ whole genome shotgun (WGS) entry which is preliminary data.</text>
</comment>
<name>A0A2M9C9M9_9FLAO</name>
<accession>A0A2M9C9M9</accession>
<dbReference type="EMBL" id="PGFD01000001">
    <property type="protein sequence ID" value="PJJ67548.1"/>
    <property type="molecule type" value="Genomic_DNA"/>
</dbReference>
<keyword evidence="2" id="KW-1185">Reference proteome</keyword>
<dbReference type="OrthoDB" id="4404538at2"/>
<gene>
    <name evidence="1" type="ORF">CLV73_1563</name>
</gene>
<reference evidence="1 2" key="1">
    <citation type="submission" date="2017-11" db="EMBL/GenBank/DDBJ databases">
        <title>Genomic Encyclopedia of Archaeal and Bacterial Type Strains, Phase II (KMG-II): From Individual Species to Whole Genera.</title>
        <authorList>
            <person name="Goeker M."/>
        </authorList>
    </citation>
    <scope>NUCLEOTIDE SEQUENCE [LARGE SCALE GENOMIC DNA]</scope>
    <source>
        <strain evidence="1 2">DSM 27617</strain>
    </source>
</reference>
<evidence type="ECO:0000313" key="1">
    <source>
        <dbReference type="EMBL" id="PJJ67548.1"/>
    </source>
</evidence>
<dbReference type="InterPro" id="IPR018697">
    <property type="entry name" value="DUF2199"/>
</dbReference>
<evidence type="ECO:0000313" key="2">
    <source>
        <dbReference type="Proteomes" id="UP000228740"/>
    </source>
</evidence>
<proteinExistence type="predicted"/>
<dbReference type="RefSeq" id="WP_100376250.1">
    <property type="nucleotide sequence ID" value="NZ_PGFD01000001.1"/>
</dbReference>
<evidence type="ECO:0008006" key="3">
    <source>
        <dbReference type="Google" id="ProtNLM"/>
    </source>
</evidence>
<dbReference type="AlphaFoldDB" id="A0A2M9C9M9"/>
<dbReference type="Proteomes" id="UP000228740">
    <property type="component" value="Unassembled WGS sequence"/>
</dbReference>
<sequence>MTKYICQCCGEEKEDWPAIAYSAPYPYFQLSEEELKNSELTPDLCIIRYPDETCYFVRAVLIQEVNESCQDLEYGIWVSLSEKSFNEYVENYDNEEFEGGYFGWLSNYFPDYEFSESIPTDVIVNNKIGRPFVYPHESHEHPFVKDFYSGISKEEAERRVNVVLNKN</sequence>
<protein>
    <recommendedName>
        <fullName evidence="3">DUF2199 domain-containing protein</fullName>
    </recommendedName>
</protein>
<dbReference type="Pfam" id="PF09965">
    <property type="entry name" value="DUF2199"/>
    <property type="match status" value="1"/>
</dbReference>